<dbReference type="Gene3D" id="3.40.50.300">
    <property type="entry name" value="P-loop containing nucleotide triphosphate hydrolases"/>
    <property type="match status" value="1"/>
</dbReference>
<evidence type="ECO:0000313" key="2">
    <source>
        <dbReference type="Proteomes" id="UP000237819"/>
    </source>
</evidence>
<dbReference type="AlphaFoldDB" id="A0A2S8GN55"/>
<comment type="caution">
    <text evidence="1">The sequence shown here is derived from an EMBL/GenBank/DDBJ whole genome shotgun (WGS) entry which is preliminary data.</text>
</comment>
<dbReference type="Gene3D" id="3.30.420.240">
    <property type="match status" value="1"/>
</dbReference>
<reference evidence="1 2" key="1">
    <citation type="submission" date="2018-02" db="EMBL/GenBank/DDBJ databases">
        <title>Comparative genomes isolates from brazilian mangrove.</title>
        <authorList>
            <person name="Araujo J.E."/>
            <person name="Taketani R.G."/>
            <person name="Silva M.C.P."/>
            <person name="Loureco M.V."/>
            <person name="Andreote F.D."/>
        </authorList>
    </citation>
    <scope>NUCLEOTIDE SEQUENCE [LARGE SCALE GENOMIC DNA]</scope>
    <source>
        <strain evidence="1 2">Nap-Phe MGV</strain>
    </source>
</reference>
<dbReference type="Pfam" id="PF03237">
    <property type="entry name" value="Terminase_6N"/>
    <property type="match status" value="1"/>
</dbReference>
<evidence type="ECO:0000313" key="1">
    <source>
        <dbReference type="EMBL" id="PQO45855.1"/>
    </source>
</evidence>
<dbReference type="RefSeq" id="WP_105335555.1">
    <property type="nucleotide sequence ID" value="NZ_PUHZ01000012.1"/>
</dbReference>
<dbReference type="InterPro" id="IPR006517">
    <property type="entry name" value="Phage_terminase_lsu-like_C"/>
</dbReference>
<dbReference type="EMBL" id="PUHZ01000012">
    <property type="protein sequence ID" value="PQO45855.1"/>
    <property type="molecule type" value="Genomic_DNA"/>
</dbReference>
<accession>A0A2S8GN55</accession>
<sequence>MKRLSPRIRRHLTRRSERRVIEVPLPLPHQVPILRDCHRHKRVICGRRWGKTGAGLIAAIVGHGDPAGRGHLKGMVDGGNLYWVAPTFAQSKKIERDIMQAFAGSGLVYLKSEGRIEHPSGGSITIKTAAAPVSLRGDGLDGMIGDEFAFVNKEVWTDALRPALSDRRGWSMFLTTPNGPNWIKDQHDLDGVDPTYKSWQCPTSDNRLIDQTELDAALLDLGQASFDQEYRAQFVDIRGAEFSGLYFQTPEFWFDQWPDASQIRYRAIGLDPSKGKSDKSDFSAFVLLALTHDGQIYVDADIERRDVRMIAEKAFDLCTLFEPHGLIVETNQFQELLRCNIEDLAKRRERPLPIFGRTHNENKRTRIRRTLTPFLSRGELHFKADSRGAKLLVSQLKDFPVGAYDDGPDALEMGITLLSDFVSGRR</sequence>
<gene>
    <name evidence="1" type="ORF">C5Y93_11395</name>
</gene>
<dbReference type="OrthoDB" id="378710at2"/>
<dbReference type="InterPro" id="IPR027417">
    <property type="entry name" value="P-loop_NTPase"/>
</dbReference>
<name>A0A2S8GN55_9BACT</name>
<dbReference type="NCBIfam" id="TIGR01630">
    <property type="entry name" value="psiM2_ORF9"/>
    <property type="match status" value="1"/>
</dbReference>
<organism evidence="1 2">
    <name type="scientific">Blastopirellula marina</name>
    <dbReference type="NCBI Taxonomy" id="124"/>
    <lineage>
        <taxon>Bacteria</taxon>
        <taxon>Pseudomonadati</taxon>
        <taxon>Planctomycetota</taxon>
        <taxon>Planctomycetia</taxon>
        <taxon>Pirellulales</taxon>
        <taxon>Pirellulaceae</taxon>
        <taxon>Blastopirellula</taxon>
    </lineage>
</organism>
<protein>
    <submittedName>
        <fullName evidence="1">Uncharacterized protein</fullName>
    </submittedName>
</protein>
<dbReference type="Proteomes" id="UP000237819">
    <property type="component" value="Unassembled WGS sequence"/>
</dbReference>
<proteinExistence type="predicted"/>